<feature type="region of interest" description="Disordered" evidence="1">
    <location>
        <begin position="33"/>
        <end position="63"/>
    </location>
</feature>
<accession>A0A5C4JHP2</accession>
<name>A0A5C4JHP2_9ACTN</name>
<evidence type="ECO:0000256" key="1">
    <source>
        <dbReference type="SAM" id="MobiDB-lite"/>
    </source>
</evidence>
<evidence type="ECO:0000313" key="3">
    <source>
        <dbReference type="Proteomes" id="UP000309174"/>
    </source>
</evidence>
<protein>
    <submittedName>
        <fullName evidence="2">Uncharacterized protein</fullName>
    </submittedName>
</protein>
<dbReference type="Proteomes" id="UP000309174">
    <property type="component" value="Unassembled WGS sequence"/>
</dbReference>
<dbReference type="EMBL" id="VCKW01000015">
    <property type="protein sequence ID" value="TMR06407.1"/>
    <property type="molecule type" value="Genomic_DNA"/>
</dbReference>
<keyword evidence="3" id="KW-1185">Reference proteome</keyword>
<comment type="caution">
    <text evidence="2">The sequence shown here is derived from an EMBL/GenBank/DDBJ whole genome shotgun (WGS) entry which is preliminary data.</text>
</comment>
<dbReference type="RefSeq" id="WP_138643801.1">
    <property type="nucleotide sequence ID" value="NZ_VCKW01000015.1"/>
</dbReference>
<dbReference type="AlphaFoldDB" id="A0A5C4JHP2"/>
<organism evidence="2 3">
    <name type="scientific">Actinomadura soli</name>
    <dbReference type="NCBI Taxonomy" id="2508997"/>
    <lineage>
        <taxon>Bacteria</taxon>
        <taxon>Bacillati</taxon>
        <taxon>Actinomycetota</taxon>
        <taxon>Actinomycetes</taxon>
        <taxon>Streptosporangiales</taxon>
        <taxon>Thermomonosporaceae</taxon>
        <taxon>Actinomadura</taxon>
    </lineage>
</organism>
<reference evidence="2 3" key="1">
    <citation type="submission" date="2019-05" db="EMBL/GenBank/DDBJ databases">
        <title>Draft genome sequence of Actinomadura sp. 14C53.</title>
        <authorList>
            <person name="Saricaoglu S."/>
            <person name="Isik K."/>
        </authorList>
    </citation>
    <scope>NUCLEOTIDE SEQUENCE [LARGE SCALE GENOMIC DNA]</scope>
    <source>
        <strain evidence="2 3">14C53</strain>
    </source>
</reference>
<proteinExistence type="predicted"/>
<sequence length="63" mass="6899">MRFILADGPLTEIANHWLREPGLREVITTLSTGDADVDHPDGIPEHRIPLTSETLGPAKQSLV</sequence>
<feature type="compositionally biased region" description="Basic and acidic residues" evidence="1">
    <location>
        <begin position="36"/>
        <end position="48"/>
    </location>
</feature>
<gene>
    <name evidence="2" type="ORF">ETD83_04750</name>
</gene>
<evidence type="ECO:0000313" key="2">
    <source>
        <dbReference type="EMBL" id="TMR06407.1"/>
    </source>
</evidence>